<evidence type="ECO:0000313" key="9">
    <source>
        <dbReference type="Proteomes" id="UP000807353"/>
    </source>
</evidence>
<dbReference type="InterPro" id="IPR050775">
    <property type="entry name" value="FAD-binding_Monooxygenases"/>
</dbReference>
<reference evidence="8" key="1">
    <citation type="submission" date="2020-11" db="EMBL/GenBank/DDBJ databases">
        <authorList>
            <consortium name="DOE Joint Genome Institute"/>
            <person name="Ahrendt S."/>
            <person name="Riley R."/>
            <person name="Andreopoulos W."/>
            <person name="Labutti K."/>
            <person name="Pangilinan J."/>
            <person name="Ruiz-Duenas F.J."/>
            <person name="Barrasa J.M."/>
            <person name="Sanchez-Garcia M."/>
            <person name="Camarero S."/>
            <person name="Miyauchi S."/>
            <person name="Serrano A."/>
            <person name="Linde D."/>
            <person name="Babiker R."/>
            <person name="Drula E."/>
            <person name="Ayuso-Fernandez I."/>
            <person name="Pacheco R."/>
            <person name="Padilla G."/>
            <person name="Ferreira P."/>
            <person name="Barriuso J."/>
            <person name="Kellner H."/>
            <person name="Castanera R."/>
            <person name="Alfaro M."/>
            <person name="Ramirez L."/>
            <person name="Pisabarro A.G."/>
            <person name="Kuo A."/>
            <person name="Tritt A."/>
            <person name="Lipzen A."/>
            <person name="He G."/>
            <person name="Yan M."/>
            <person name="Ng V."/>
            <person name="Cullen D."/>
            <person name="Martin F."/>
            <person name="Rosso M.-N."/>
            <person name="Henrissat B."/>
            <person name="Hibbett D."/>
            <person name="Martinez A.T."/>
            <person name="Grigoriev I.V."/>
        </authorList>
    </citation>
    <scope>NUCLEOTIDE SEQUENCE</scope>
    <source>
        <strain evidence="8">CBS 247.69</strain>
    </source>
</reference>
<dbReference type="PANTHER" id="PTHR43098:SF3">
    <property type="entry name" value="L-ORNITHINE N(5)-MONOOXYGENASE-RELATED"/>
    <property type="match status" value="1"/>
</dbReference>
<dbReference type="EMBL" id="MU150251">
    <property type="protein sequence ID" value="KAF9464911.1"/>
    <property type="molecule type" value="Genomic_DNA"/>
</dbReference>
<keyword evidence="4" id="KW-0274">FAD</keyword>
<name>A0A9P5YBP5_9AGAR</name>
<dbReference type="InterPro" id="IPR036188">
    <property type="entry name" value="FAD/NAD-bd_sf"/>
</dbReference>
<comment type="similarity">
    <text evidence="2">Belongs to the FAD-binding monooxygenase family.</text>
</comment>
<dbReference type="InterPro" id="IPR020946">
    <property type="entry name" value="Flavin_mOase-like"/>
</dbReference>
<accession>A0A9P5YBP5</accession>
<keyword evidence="5" id="KW-0521">NADP</keyword>
<dbReference type="Gene3D" id="3.50.50.60">
    <property type="entry name" value="FAD/NAD(P)-binding domain"/>
    <property type="match status" value="2"/>
</dbReference>
<gene>
    <name evidence="8" type="ORF">BDZ94DRAFT_1190437</name>
</gene>
<dbReference type="GO" id="GO:0004499">
    <property type="term" value="F:N,N-dimethylaniline monooxygenase activity"/>
    <property type="evidence" value="ECO:0007669"/>
    <property type="project" value="InterPro"/>
</dbReference>
<keyword evidence="9" id="KW-1185">Reference proteome</keyword>
<organism evidence="8 9">
    <name type="scientific">Collybia nuda</name>
    <dbReference type="NCBI Taxonomy" id="64659"/>
    <lineage>
        <taxon>Eukaryota</taxon>
        <taxon>Fungi</taxon>
        <taxon>Dikarya</taxon>
        <taxon>Basidiomycota</taxon>
        <taxon>Agaricomycotina</taxon>
        <taxon>Agaricomycetes</taxon>
        <taxon>Agaricomycetidae</taxon>
        <taxon>Agaricales</taxon>
        <taxon>Tricholomatineae</taxon>
        <taxon>Clitocybaceae</taxon>
        <taxon>Collybia</taxon>
    </lineage>
</organism>
<dbReference type="SUPFAM" id="SSF51905">
    <property type="entry name" value="FAD/NAD(P)-binding domain"/>
    <property type="match status" value="2"/>
</dbReference>
<dbReference type="PANTHER" id="PTHR43098">
    <property type="entry name" value="L-ORNITHINE N(5)-MONOOXYGENASE-RELATED"/>
    <property type="match status" value="1"/>
</dbReference>
<evidence type="ECO:0000256" key="6">
    <source>
        <dbReference type="ARBA" id="ARBA00023002"/>
    </source>
</evidence>
<comment type="cofactor">
    <cofactor evidence="1">
        <name>FAD</name>
        <dbReference type="ChEBI" id="CHEBI:57692"/>
    </cofactor>
</comment>
<dbReference type="GO" id="GO:0050661">
    <property type="term" value="F:NADP binding"/>
    <property type="evidence" value="ECO:0007669"/>
    <property type="project" value="InterPro"/>
</dbReference>
<dbReference type="GO" id="GO:0050660">
    <property type="term" value="F:flavin adenine dinucleotide binding"/>
    <property type="evidence" value="ECO:0007669"/>
    <property type="project" value="InterPro"/>
</dbReference>
<dbReference type="Proteomes" id="UP000807353">
    <property type="component" value="Unassembled WGS sequence"/>
</dbReference>
<protein>
    <submittedName>
        <fullName evidence="8">FAD dependent oxidoreductase</fullName>
    </submittedName>
</protein>
<dbReference type="Pfam" id="PF00743">
    <property type="entry name" value="FMO-like"/>
    <property type="match status" value="1"/>
</dbReference>
<evidence type="ECO:0000256" key="7">
    <source>
        <dbReference type="ARBA" id="ARBA00023033"/>
    </source>
</evidence>
<evidence type="ECO:0000256" key="4">
    <source>
        <dbReference type="ARBA" id="ARBA00022827"/>
    </source>
</evidence>
<sequence length="558" mass="62760">MTMNNTEDASELQNLDALVVGAGFSGIYHLHQLRKRGFSVKIFEAGGGLGGTWYWNCYPGARVDSDFSIYQLAMEDLWKDWNYSERFPDWEELREYFHYVEEKLNLGRDIVLNTRIVSAEFNTNTDRWAVTTQRGAVVHPRFLVLCTGFASKPHIPNYKGLATFEGECHHTARWPQRGVEIKGKRVGVIGTGASGVQMIQESGPVASHLTVFQRTANLAMPLGQHKVDKKVQEKMKEEILPSILRRRLQTFAGFHFDIIPKSLFDVTPEECLLLFEDQWSKGGFHFWLGAFEDVTRDQRANDVAYKFWRNKAMERINDPEMQRKLAPAVQPHPFGTKRPALEQKYFEVYNQPNVTLIDLNENPIVEITPKGVKTQDGAEHELDILALATGFDAVTGSITQIDIKGTNGVPIRDKWGGGVSTYLGITTANHPNMFFTYGPHAPTAFSNGPSCIEVQGSWIVDCLSRLRSEGITRIVPTQAAEDEYTILIKGLASTHLWNRAKSWYTGANIPGKVVEPLNFTGGIPHYSRLLKECADHGFHGFSLSTQKGSETTKTLHKL</sequence>
<evidence type="ECO:0000256" key="2">
    <source>
        <dbReference type="ARBA" id="ARBA00010139"/>
    </source>
</evidence>
<proteinExistence type="inferred from homology"/>
<evidence type="ECO:0000256" key="5">
    <source>
        <dbReference type="ARBA" id="ARBA00022857"/>
    </source>
</evidence>
<dbReference type="OrthoDB" id="66881at2759"/>
<keyword evidence="3" id="KW-0285">Flavoprotein</keyword>
<keyword evidence="6" id="KW-0560">Oxidoreductase</keyword>
<evidence type="ECO:0000313" key="8">
    <source>
        <dbReference type="EMBL" id="KAF9464911.1"/>
    </source>
</evidence>
<dbReference type="AlphaFoldDB" id="A0A9P5YBP5"/>
<keyword evidence="7" id="KW-0503">Monooxygenase</keyword>
<comment type="caution">
    <text evidence="8">The sequence shown here is derived from an EMBL/GenBank/DDBJ whole genome shotgun (WGS) entry which is preliminary data.</text>
</comment>
<evidence type="ECO:0000256" key="1">
    <source>
        <dbReference type="ARBA" id="ARBA00001974"/>
    </source>
</evidence>
<evidence type="ECO:0000256" key="3">
    <source>
        <dbReference type="ARBA" id="ARBA00022630"/>
    </source>
</evidence>